<dbReference type="AlphaFoldDB" id="A0AAN4W4K3"/>
<protein>
    <recommendedName>
        <fullName evidence="2">Spondin domain-containing protein</fullName>
    </recommendedName>
</protein>
<evidence type="ECO:0000256" key="1">
    <source>
        <dbReference type="SAM" id="SignalP"/>
    </source>
</evidence>
<organism evidence="3 4">
    <name type="scientific">Persicobacter diffluens</name>
    <dbReference type="NCBI Taxonomy" id="981"/>
    <lineage>
        <taxon>Bacteria</taxon>
        <taxon>Pseudomonadati</taxon>
        <taxon>Bacteroidota</taxon>
        <taxon>Cytophagia</taxon>
        <taxon>Cytophagales</taxon>
        <taxon>Persicobacteraceae</taxon>
        <taxon>Persicobacter</taxon>
    </lineage>
</organism>
<dbReference type="PANTHER" id="PTHR11311:SF15">
    <property type="entry name" value="SPONDIN-2"/>
    <property type="match status" value="1"/>
</dbReference>
<dbReference type="PROSITE" id="PS51257">
    <property type="entry name" value="PROKAR_LIPOPROTEIN"/>
    <property type="match status" value="1"/>
</dbReference>
<gene>
    <name evidence="3" type="ORF">PEDI_45020</name>
</gene>
<dbReference type="PROSITE" id="PS51020">
    <property type="entry name" value="SPONDIN"/>
    <property type="match status" value="1"/>
</dbReference>
<proteinExistence type="predicted"/>
<dbReference type="GO" id="GO:0031012">
    <property type="term" value="C:extracellular matrix"/>
    <property type="evidence" value="ECO:0007669"/>
    <property type="project" value="TreeGrafter"/>
</dbReference>
<sequence length="228" mass="24314">MVRIINLLSLFVFIGIFSCSSDDEGDNNPSLPEDEARYQATFTMNWSADNYPTDYPGGAHFSPLVGWSHNTNTNFFAIGTLASPGIKSMAETGATSTLESEINDRIDSGEGKELILGSGLSSGTGEITVEFTISKNYPNVTLATMIAPSPDWYVAVVNLNLVNAGEFIEDRTVVAYAYDAGTDDGLSYGSPNDASEPPLAIELIIDAPLGNGTSVIPDIALVNFKKIN</sequence>
<evidence type="ECO:0000313" key="4">
    <source>
        <dbReference type="Proteomes" id="UP001310022"/>
    </source>
</evidence>
<keyword evidence="4" id="KW-1185">Reference proteome</keyword>
<dbReference type="Pfam" id="PF06468">
    <property type="entry name" value="Spond_N"/>
    <property type="match status" value="1"/>
</dbReference>
<comment type="caution">
    <text evidence="3">The sequence shown here is derived from an EMBL/GenBank/DDBJ whole genome shotgun (WGS) entry which is preliminary data.</text>
</comment>
<feature type="signal peptide" evidence="1">
    <location>
        <begin position="1"/>
        <end position="21"/>
    </location>
</feature>
<dbReference type="NCBIfam" id="NF038123">
    <property type="entry name" value="NF038123_dom"/>
    <property type="match status" value="1"/>
</dbReference>
<dbReference type="EMBL" id="BQKE01000003">
    <property type="protein sequence ID" value="GJM63950.1"/>
    <property type="molecule type" value="Genomic_DNA"/>
</dbReference>
<dbReference type="Gene3D" id="2.60.40.2130">
    <property type="entry name" value="F-spondin domain"/>
    <property type="match status" value="1"/>
</dbReference>
<feature type="chain" id="PRO_5042944927" description="Spondin domain-containing protein" evidence="1">
    <location>
        <begin position="22"/>
        <end position="228"/>
    </location>
</feature>
<dbReference type="PANTHER" id="PTHR11311">
    <property type="entry name" value="SPONDIN"/>
    <property type="match status" value="1"/>
</dbReference>
<dbReference type="Proteomes" id="UP001310022">
    <property type="component" value="Unassembled WGS sequence"/>
</dbReference>
<reference evidence="3 4" key="1">
    <citation type="submission" date="2021-12" db="EMBL/GenBank/DDBJ databases">
        <title>Genome sequencing of bacteria with rrn-lacking chromosome and rrn-plasmid.</title>
        <authorList>
            <person name="Anda M."/>
            <person name="Iwasaki W."/>
        </authorList>
    </citation>
    <scope>NUCLEOTIDE SEQUENCE [LARGE SCALE GENOMIC DNA]</scope>
    <source>
        <strain evidence="3 4">NBRC 15940</strain>
    </source>
</reference>
<feature type="domain" description="Spondin" evidence="2">
    <location>
        <begin position="26"/>
        <end position="217"/>
    </location>
</feature>
<evidence type="ECO:0000313" key="3">
    <source>
        <dbReference type="EMBL" id="GJM63950.1"/>
    </source>
</evidence>
<dbReference type="GO" id="GO:0007155">
    <property type="term" value="P:cell adhesion"/>
    <property type="evidence" value="ECO:0007669"/>
    <property type="project" value="TreeGrafter"/>
</dbReference>
<accession>A0AAN4W4K3</accession>
<keyword evidence="1" id="KW-0732">Signal</keyword>
<dbReference type="InterPro" id="IPR009465">
    <property type="entry name" value="Spondin_N"/>
</dbReference>
<evidence type="ECO:0000259" key="2">
    <source>
        <dbReference type="PROSITE" id="PS51020"/>
    </source>
</evidence>
<dbReference type="InterPro" id="IPR051418">
    <property type="entry name" value="Spondin/Thrombospondin_T1"/>
</dbReference>
<dbReference type="InterPro" id="IPR038678">
    <property type="entry name" value="Spondin_N_sf"/>
</dbReference>
<name>A0AAN4W4K3_9BACT</name>